<dbReference type="Proteomes" id="UP000321261">
    <property type="component" value="Unassembled WGS sequence"/>
</dbReference>
<organism evidence="2 3">
    <name type="scientific">Pseudonocardia hierapolitana</name>
    <dbReference type="NCBI Taxonomy" id="1128676"/>
    <lineage>
        <taxon>Bacteria</taxon>
        <taxon>Bacillati</taxon>
        <taxon>Actinomycetota</taxon>
        <taxon>Actinomycetes</taxon>
        <taxon>Pseudonocardiales</taxon>
        <taxon>Pseudonocardiaceae</taxon>
        <taxon>Pseudonocardia</taxon>
    </lineage>
</organism>
<protein>
    <submittedName>
        <fullName evidence="2">Uncharacterized protein</fullName>
    </submittedName>
</protein>
<dbReference type="RefSeq" id="WP_147257599.1">
    <property type="nucleotide sequence ID" value="NZ_VIWU01000001.1"/>
</dbReference>
<evidence type="ECO:0000313" key="2">
    <source>
        <dbReference type="EMBL" id="TWF78623.1"/>
    </source>
</evidence>
<gene>
    <name evidence="2" type="ORF">FHX44_114546</name>
</gene>
<name>A0A561SUS8_9PSEU</name>
<evidence type="ECO:0000313" key="3">
    <source>
        <dbReference type="Proteomes" id="UP000321261"/>
    </source>
</evidence>
<dbReference type="AlphaFoldDB" id="A0A561SUS8"/>
<feature type="region of interest" description="Disordered" evidence="1">
    <location>
        <begin position="1"/>
        <end position="60"/>
    </location>
</feature>
<feature type="compositionally biased region" description="Acidic residues" evidence="1">
    <location>
        <begin position="51"/>
        <end position="60"/>
    </location>
</feature>
<proteinExistence type="predicted"/>
<dbReference type="EMBL" id="VIWU01000001">
    <property type="protein sequence ID" value="TWF78623.1"/>
    <property type="molecule type" value="Genomic_DNA"/>
</dbReference>
<comment type="caution">
    <text evidence="2">The sequence shown here is derived from an EMBL/GenBank/DDBJ whole genome shotgun (WGS) entry which is preliminary data.</text>
</comment>
<reference evidence="2 3" key="1">
    <citation type="submission" date="2019-06" db="EMBL/GenBank/DDBJ databases">
        <title>Sequencing the genomes of 1000 actinobacteria strains.</title>
        <authorList>
            <person name="Klenk H.-P."/>
        </authorList>
    </citation>
    <scope>NUCLEOTIDE SEQUENCE [LARGE SCALE GENOMIC DNA]</scope>
    <source>
        <strain evidence="2 3">DSM 45671</strain>
    </source>
</reference>
<sequence length="60" mass="6446">MGDEREERSGPGQEGFLENILREATTTGAEGESRPPDEPQAAAAMPRSTAEPDEDEESGR</sequence>
<keyword evidence="3" id="KW-1185">Reference proteome</keyword>
<evidence type="ECO:0000256" key="1">
    <source>
        <dbReference type="SAM" id="MobiDB-lite"/>
    </source>
</evidence>
<accession>A0A561SUS8</accession>